<gene>
    <name evidence="1" type="ORF">CDD82_425</name>
</gene>
<keyword evidence="2" id="KW-1185">Reference proteome</keyword>
<evidence type="ECO:0000313" key="1">
    <source>
        <dbReference type="EMBL" id="PHH68588.1"/>
    </source>
</evidence>
<evidence type="ECO:0000313" key="2">
    <source>
        <dbReference type="Proteomes" id="UP000224854"/>
    </source>
</evidence>
<name>A0A2C5XRQ7_9HYPO</name>
<organism evidence="1 2">
    <name type="scientific">Ophiocordyceps australis</name>
    <dbReference type="NCBI Taxonomy" id="1399860"/>
    <lineage>
        <taxon>Eukaryota</taxon>
        <taxon>Fungi</taxon>
        <taxon>Dikarya</taxon>
        <taxon>Ascomycota</taxon>
        <taxon>Pezizomycotina</taxon>
        <taxon>Sordariomycetes</taxon>
        <taxon>Hypocreomycetidae</taxon>
        <taxon>Hypocreales</taxon>
        <taxon>Ophiocordycipitaceae</taxon>
        <taxon>Ophiocordyceps</taxon>
    </lineage>
</organism>
<sequence>MDLARTLLEQPLAAVPWASALWWHMGRFMPAASTPGASCQRPQRRVPHARGHIPGATHRLHFAPGLVSGRMHFAFAAAQAAQAAPHLAVGNLPPFLELSAIVHVAAWLFS</sequence>
<reference evidence="1 2" key="1">
    <citation type="submission" date="2017-06" db="EMBL/GenBank/DDBJ databases">
        <title>Ant-infecting Ophiocordyceps genomes reveal a high diversity of potential behavioral manipulation genes and a possible major role for enterotoxins.</title>
        <authorList>
            <person name="De Bekker C."/>
            <person name="Evans H.C."/>
            <person name="Brachmann A."/>
            <person name="Hughes D.P."/>
        </authorList>
    </citation>
    <scope>NUCLEOTIDE SEQUENCE [LARGE SCALE GENOMIC DNA]</scope>
    <source>
        <strain evidence="1 2">1348a</strain>
    </source>
</reference>
<dbReference type="EMBL" id="NJEU01001099">
    <property type="protein sequence ID" value="PHH68588.1"/>
    <property type="molecule type" value="Genomic_DNA"/>
</dbReference>
<dbReference type="AlphaFoldDB" id="A0A2C5XRQ7"/>
<comment type="caution">
    <text evidence="1">The sequence shown here is derived from an EMBL/GenBank/DDBJ whole genome shotgun (WGS) entry which is preliminary data.</text>
</comment>
<accession>A0A2C5XRQ7</accession>
<protein>
    <submittedName>
        <fullName evidence="1">Uncharacterized protein</fullName>
    </submittedName>
</protein>
<proteinExistence type="predicted"/>
<dbReference type="Proteomes" id="UP000224854">
    <property type="component" value="Unassembled WGS sequence"/>
</dbReference>